<comment type="caution">
    <text evidence="3">The sequence shown here is derived from an EMBL/GenBank/DDBJ whole genome shotgun (WGS) entry which is preliminary data.</text>
</comment>
<dbReference type="Proteomes" id="UP001054821">
    <property type="component" value="Chromosome 5"/>
</dbReference>
<organism evidence="3 4">
    <name type="scientific">Prunus dulcis</name>
    <name type="common">Almond</name>
    <name type="synonym">Amygdalus dulcis</name>
    <dbReference type="NCBI Taxonomy" id="3755"/>
    <lineage>
        <taxon>Eukaryota</taxon>
        <taxon>Viridiplantae</taxon>
        <taxon>Streptophyta</taxon>
        <taxon>Embryophyta</taxon>
        <taxon>Tracheophyta</taxon>
        <taxon>Spermatophyta</taxon>
        <taxon>Magnoliopsida</taxon>
        <taxon>eudicotyledons</taxon>
        <taxon>Gunneridae</taxon>
        <taxon>Pentapetalae</taxon>
        <taxon>rosids</taxon>
        <taxon>fabids</taxon>
        <taxon>Rosales</taxon>
        <taxon>Rosaceae</taxon>
        <taxon>Amygdaloideae</taxon>
        <taxon>Amygdaleae</taxon>
        <taxon>Prunus</taxon>
    </lineage>
</organism>
<feature type="domain" description="GAG-pre-integrase" evidence="1">
    <location>
        <begin position="12"/>
        <end position="54"/>
    </location>
</feature>
<accession>A0AAD4VLR7</accession>
<sequence length="167" mass="19576">MPEPQRPREELNPTQFWHLKLGHIDQVRIQRMVKQGYLESLGSVPMPTCESCLQVYLLNRVPSKSVPKTPYEMWFGRKLSLNNLKIWGCSAYVKKHDIDKLDARLEMCRFIGYPKETLGYYFYHPNEQKLFVARSARFLEIDFALDGTCVQKVELKKESGEPHEPEV</sequence>
<evidence type="ECO:0000313" key="4">
    <source>
        <dbReference type="Proteomes" id="UP001054821"/>
    </source>
</evidence>
<name>A0AAD4VLR7_PRUDU</name>
<dbReference type="InterPro" id="IPR039537">
    <property type="entry name" value="Retrotran_Ty1/copia-like"/>
</dbReference>
<gene>
    <name evidence="3" type="ORF">L3X38_026815</name>
</gene>
<evidence type="ECO:0000259" key="1">
    <source>
        <dbReference type="Pfam" id="PF13976"/>
    </source>
</evidence>
<dbReference type="Pfam" id="PF13976">
    <property type="entry name" value="gag_pre-integrs"/>
    <property type="match status" value="1"/>
</dbReference>
<reference evidence="3 4" key="1">
    <citation type="journal article" date="2022" name="G3 (Bethesda)">
        <title>Whole-genome sequence and methylome profiling of the almond [Prunus dulcis (Mill.) D.A. Webb] cultivar 'Nonpareil'.</title>
        <authorList>
            <person name="D'Amico-Willman K.M."/>
            <person name="Ouma W.Z."/>
            <person name="Meulia T."/>
            <person name="Sideli G.M."/>
            <person name="Gradziel T.M."/>
            <person name="Fresnedo-Ramirez J."/>
        </authorList>
    </citation>
    <scope>NUCLEOTIDE SEQUENCE [LARGE SCALE GENOMIC DNA]</scope>
    <source>
        <strain evidence="3">Clone GOH B32 T37-40</strain>
    </source>
</reference>
<dbReference type="Pfam" id="PF25597">
    <property type="entry name" value="SH3_retrovirus"/>
    <property type="match status" value="1"/>
</dbReference>
<dbReference type="InterPro" id="IPR025724">
    <property type="entry name" value="GAG-pre-integrase_dom"/>
</dbReference>
<dbReference type="PANTHER" id="PTHR42648:SF27">
    <property type="entry name" value="RNA-DIRECTED DNA POLYMERASE"/>
    <property type="match status" value="1"/>
</dbReference>
<evidence type="ECO:0008006" key="5">
    <source>
        <dbReference type="Google" id="ProtNLM"/>
    </source>
</evidence>
<dbReference type="EMBL" id="JAJFAZ020000005">
    <property type="protein sequence ID" value="KAI5327419.1"/>
    <property type="molecule type" value="Genomic_DNA"/>
</dbReference>
<evidence type="ECO:0000313" key="3">
    <source>
        <dbReference type="EMBL" id="KAI5327419.1"/>
    </source>
</evidence>
<protein>
    <recommendedName>
        <fullName evidence="5">GAG-pre-integrase domain-containing protein</fullName>
    </recommendedName>
</protein>
<dbReference type="AlphaFoldDB" id="A0AAD4VLR7"/>
<proteinExistence type="predicted"/>
<keyword evidence="4" id="KW-1185">Reference proteome</keyword>
<dbReference type="InterPro" id="IPR057670">
    <property type="entry name" value="SH3_retrovirus"/>
</dbReference>
<dbReference type="PANTHER" id="PTHR42648">
    <property type="entry name" value="TRANSPOSASE, PUTATIVE-RELATED"/>
    <property type="match status" value="1"/>
</dbReference>
<evidence type="ECO:0000259" key="2">
    <source>
        <dbReference type="Pfam" id="PF25597"/>
    </source>
</evidence>
<feature type="domain" description="Retroviral polymerase SH3-like" evidence="2">
    <location>
        <begin position="89"/>
        <end position="141"/>
    </location>
</feature>